<dbReference type="Proteomes" id="UP000018888">
    <property type="component" value="Unassembled WGS sequence"/>
</dbReference>
<evidence type="ECO:0000259" key="2">
    <source>
        <dbReference type="PROSITE" id="PS50013"/>
    </source>
</evidence>
<gene>
    <name evidence="3" type="ORF">GLOIN_2v1648613</name>
</gene>
<dbReference type="InterPro" id="IPR000953">
    <property type="entry name" value="Chromo/chromo_shadow_dom"/>
</dbReference>
<feature type="domain" description="Chromo" evidence="2">
    <location>
        <begin position="19"/>
        <end position="80"/>
    </location>
</feature>
<feature type="non-terminal residue" evidence="3">
    <location>
        <position position="133"/>
    </location>
</feature>
<evidence type="ECO:0000313" key="3">
    <source>
        <dbReference type="EMBL" id="POG67379.1"/>
    </source>
</evidence>
<sequence>MTKKRNPSKKSSNIQESYFDAERILDEKKVGGKWLYLIKWSGHDRNGKPWSPDWQPKDNCTAMLLKEWEQEKSRQRKKQEEQKDKENHKGSNQEKMDVVQDDDPMDLQDNNNNNNNNTINKSESNNPYSIMER</sequence>
<evidence type="ECO:0000256" key="1">
    <source>
        <dbReference type="SAM" id="MobiDB-lite"/>
    </source>
</evidence>
<organism evidence="3 4">
    <name type="scientific">Rhizophagus irregularis (strain DAOM 181602 / DAOM 197198 / MUCL 43194)</name>
    <name type="common">Arbuscular mycorrhizal fungus</name>
    <name type="synonym">Glomus intraradices</name>
    <dbReference type="NCBI Taxonomy" id="747089"/>
    <lineage>
        <taxon>Eukaryota</taxon>
        <taxon>Fungi</taxon>
        <taxon>Fungi incertae sedis</taxon>
        <taxon>Mucoromycota</taxon>
        <taxon>Glomeromycotina</taxon>
        <taxon>Glomeromycetes</taxon>
        <taxon>Glomerales</taxon>
        <taxon>Glomeraceae</taxon>
        <taxon>Rhizophagus</taxon>
    </lineage>
</organism>
<feature type="region of interest" description="Disordered" evidence="1">
    <location>
        <begin position="66"/>
        <end position="133"/>
    </location>
</feature>
<dbReference type="PROSITE" id="PS50013">
    <property type="entry name" value="CHROMO_2"/>
    <property type="match status" value="1"/>
</dbReference>
<dbReference type="InterPro" id="IPR016197">
    <property type="entry name" value="Chromo-like_dom_sf"/>
</dbReference>
<dbReference type="VEuPathDB" id="FungiDB:RhiirFUN_018886"/>
<evidence type="ECO:0000313" key="4">
    <source>
        <dbReference type="Proteomes" id="UP000018888"/>
    </source>
</evidence>
<reference evidence="3 4" key="2">
    <citation type="journal article" date="2018" name="New Phytol.">
        <title>High intraspecific genome diversity in the model arbuscular mycorrhizal symbiont Rhizophagus irregularis.</title>
        <authorList>
            <person name="Chen E.C.H."/>
            <person name="Morin E."/>
            <person name="Beaudet D."/>
            <person name="Noel J."/>
            <person name="Yildirir G."/>
            <person name="Ndikumana S."/>
            <person name="Charron P."/>
            <person name="St-Onge C."/>
            <person name="Giorgi J."/>
            <person name="Kruger M."/>
            <person name="Marton T."/>
            <person name="Ropars J."/>
            <person name="Grigoriev I.V."/>
            <person name="Hainaut M."/>
            <person name="Henrissat B."/>
            <person name="Roux C."/>
            <person name="Martin F."/>
            <person name="Corradi N."/>
        </authorList>
    </citation>
    <scope>NUCLEOTIDE SEQUENCE [LARGE SCALE GENOMIC DNA]</scope>
    <source>
        <strain evidence="3 4">DAOM 197198</strain>
    </source>
</reference>
<feature type="compositionally biased region" description="Low complexity" evidence="1">
    <location>
        <begin position="110"/>
        <end position="126"/>
    </location>
</feature>
<name>A0A2P4PPQ1_RHIID</name>
<protein>
    <recommendedName>
        <fullName evidence="2">Chromo domain-containing protein</fullName>
    </recommendedName>
</protein>
<dbReference type="AlphaFoldDB" id="A0A2P4PPQ1"/>
<dbReference type="SUPFAM" id="SSF54160">
    <property type="entry name" value="Chromo domain-like"/>
    <property type="match status" value="1"/>
</dbReference>
<feature type="compositionally biased region" description="Basic and acidic residues" evidence="1">
    <location>
        <begin position="66"/>
        <end position="98"/>
    </location>
</feature>
<dbReference type="EMBL" id="AUPC02000172">
    <property type="protein sequence ID" value="POG67379.1"/>
    <property type="molecule type" value="Genomic_DNA"/>
</dbReference>
<dbReference type="Gene3D" id="2.40.50.40">
    <property type="match status" value="1"/>
</dbReference>
<comment type="caution">
    <text evidence="3">The sequence shown here is derived from an EMBL/GenBank/DDBJ whole genome shotgun (WGS) entry which is preliminary data.</text>
</comment>
<keyword evidence="4" id="KW-1185">Reference proteome</keyword>
<dbReference type="CDD" id="cd00024">
    <property type="entry name" value="CD_CSD"/>
    <property type="match status" value="1"/>
</dbReference>
<reference evidence="3 4" key="1">
    <citation type="journal article" date="2013" name="Proc. Natl. Acad. Sci. U.S.A.">
        <title>Genome of an arbuscular mycorrhizal fungus provides insight into the oldest plant symbiosis.</title>
        <authorList>
            <person name="Tisserant E."/>
            <person name="Malbreil M."/>
            <person name="Kuo A."/>
            <person name="Kohler A."/>
            <person name="Symeonidi A."/>
            <person name="Balestrini R."/>
            <person name="Charron P."/>
            <person name="Duensing N."/>
            <person name="Frei Dit Frey N."/>
            <person name="Gianinazzi-Pearson V."/>
            <person name="Gilbert L.B."/>
            <person name="Handa Y."/>
            <person name="Herr J.R."/>
            <person name="Hijri M."/>
            <person name="Koul R."/>
            <person name="Kawaguchi M."/>
            <person name="Krajinski F."/>
            <person name="Lammers P.J."/>
            <person name="Masclaux F.G."/>
            <person name="Murat C."/>
            <person name="Morin E."/>
            <person name="Ndikumana S."/>
            <person name="Pagni M."/>
            <person name="Petitpierre D."/>
            <person name="Requena N."/>
            <person name="Rosikiewicz P."/>
            <person name="Riley R."/>
            <person name="Saito K."/>
            <person name="San Clemente H."/>
            <person name="Shapiro H."/>
            <person name="van Tuinen D."/>
            <person name="Becard G."/>
            <person name="Bonfante P."/>
            <person name="Paszkowski U."/>
            <person name="Shachar-Hill Y.Y."/>
            <person name="Tuskan G.A."/>
            <person name="Young P.W."/>
            <person name="Sanders I.R."/>
            <person name="Henrissat B."/>
            <person name="Rensing S.A."/>
            <person name="Grigoriev I.V."/>
            <person name="Corradi N."/>
            <person name="Roux C."/>
            <person name="Martin F."/>
        </authorList>
    </citation>
    <scope>NUCLEOTIDE SEQUENCE [LARGE SCALE GENOMIC DNA]</scope>
    <source>
        <strain evidence="3 4">DAOM 197198</strain>
    </source>
</reference>
<accession>A0A2P4PPQ1</accession>
<proteinExistence type="predicted"/>